<evidence type="ECO:0000256" key="3">
    <source>
        <dbReference type="ARBA" id="ARBA00022833"/>
    </source>
</evidence>
<dbReference type="Proteomes" id="UP001215280">
    <property type="component" value="Unassembled WGS sequence"/>
</dbReference>
<evidence type="ECO:0000256" key="4">
    <source>
        <dbReference type="PROSITE-ProRule" id="PRU00134"/>
    </source>
</evidence>
<dbReference type="EMBL" id="JARJLG010000249">
    <property type="protein sequence ID" value="KAJ7723293.1"/>
    <property type="molecule type" value="Genomic_DNA"/>
</dbReference>
<organism evidence="6 7">
    <name type="scientific">Mycena maculata</name>
    <dbReference type="NCBI Taxonomy" id="230809"/>
    <lineage>
        <taxon>Eukaryota</taxon>
        <taxon>Fungi</taxon>
        <taxon>Dikarya</taxon>
        <taxon>Basidiomycota</taxon>
        <taxon>Agaricomycotina</taxon>
        <taxon>Agaricomycetes</taxon>
        <taxon>Agaricomycetidae</taxon>
        <taxon>Agaricales</taxon>
        <taxon>Marasmiineae</taxon>
        <taxon>Mycenaceae</taxon>
        <taxon>Mycena</taxon>
    </lineage>
</organism>
<keyword evidence="3" id="KW-0862">Zinc</keyword>
<evidence type="ECO:0000313" key="7">
    <source>
        <dbReference type="Proteomes" id="UP001215280"/>
    </source>
</evidence>
<sequence>MEQRRVEITLNPIIPANLATTLEKKNKWIMEFTRKIGQDMKHNRNWRCEFCNKHARETVWMKASWMHLDPPRMVCYVHHVCDSGTGLCADKIRSVDAEMRAHSNLPPAPLLHVAPPEGYVYPMSATCAVCNDEANKSRKNLKQCARCGLTRYCSVECQHSDWKRHKQCCKAVKKVEWHWKK</sequence>
<name>A0AAD7HMI1_9AGAR</name>
<keyword evidence="7" id="KW-1185">Reference proteome</keyword>
<evidence type="ECO:0000259" key="5">
    <source>
        <dbReference type="PROSITE" id="PS50865"/>
    </source>
</evidence>
<dbReference type="PROSITE" id="PS01360">
    <property type="entry name" value="ZF_MYND_1"/>
    <property type="match status" value="1"/>
</dbReference>
<dbReference type="Gene3D" id="6.10.140.2220">
    <property type="match status" value="1"/>
</dbReference>
<dbReference type="AlphaFoldDB" id="A0AAD7HMI1"/>
<protein>
    <recommendedName>
        <fullName evidence="5">MYND-type domain-containing protein</fullName>
    </recommendedName>
</protein>
<comment type="caution">
    <text evidence="6">The sequence shown here is derived from an EMBL/GenBank/DDBJ whole genome shotgun (WGS) entry which is preliminary data.</text>
</comment>
<evidence type="ECO:0000256" key="2">
    <source>
        <dbReference type="ARBA" id="ARBA00022771"/>
    </source>
</evidence>
<dbReference type="PROSITE" id="PS50865">
    <property type="entry name" value="ZF_MYND_2"/>
    <property type="match status" value="1"/>
</dbReference>
<keyword evidence="1" id="KW-0479">Metal-binding</keyword>
<dbReference type="GO" id="GO:0008270">
    <property type="term" value="F:zinc ion binding"/>
    <property type="evidence" value="ECO:0007669"/>
    <property type="project" value="UniProtKB-KW"/>
</dbReference>
<evidence type="ECO:0000313" key="6">
    <source>
        <dbReference type="EMBL" id="KAJ7723293.1"/>
    </source>
</evidence>
<dbReference type="InterPro" id="IPR002893">
    <property type="entry name" value="Znf_MYND"/>
</dbReference>
<gene>
    <name evidence="6" type="ORF">DFH07DRAFT_759565</name>
</gene>
<dbReference type="SUPFAM" id="SSF144232">
    <property type="entry name" value="HIT/MYND zinc finger-like"/>
    <property type="match status" value="1"/>
</dbReference>
<evidence type="ECO:0000256" key="1">
    <source>
        <dbReference type="ARBA" id="ARBA00022723"/>
    </source>
</evidence>
<feature type="domain" description="MYND-type" evidence="5">
    <location>
        <begin position="127"/>
        <end position="169"/>
    </location>
</feature>
<accession>A0AAD7HMI1</accession>
<reference evidence="6" key="1">
    <citation type="submission" date="2023-03" db="EMBL/GenBank/DDBJ databases">
        <title>Massive genome expansion in bonnet fungi (Mycena s.s.) driven by repeated elements and novel gene families across ecological guilds.</title>
        <authorList>
            <consortium name="Lawrence Berkeley National Laboratory"/>
            <person name="Harder C.B."/>
            <person name="Miyauchi S."/>
            <person name="Viragh M."/>
            <person name="Kuo A."/>
            <person name="Thoen E."/>
            <person name="Andreopoulos B."/>
            <person name="Lu D."/>
            <person name="Skrede I."/>
            <person name="Drula E."/>
            <person name="Henrissat B."/>
            <person name="Morin E."/>
            <person name="Kohler A."/>
            <person name="Barry K."/>
            <person name="LaButti K."/>
            <person name="Morin E."/>
            <person name="Salamov A."/>
            <person name="Lipzen A."/>
            <person name="Mereny Z."/>
            <person name="Hegedus B."/>
            <person name="Baldrian P."/>
            <person name="Stursova M."/>
            <person name="Weitz H."/>
            <person name="Taylor A."/>
            <person name="Grigoriev I.V."/>
            <person name="Nagy L.G."/>
            <person name="Martin F."/>
            <person name="Kauserud H."/>
        </authorList>
    </citation>
    <scope>NUCLEOTIDE SEQUENCE</scope>
    <source>
        <strain evidence="6">CBHHK188m</strain>
    </source>
</reference>
<keyword evidence="2 4" id="KW-0863">Zinc-finger</keyword>
<dbReference type="Pfam" id="PF01753">
    <property type="entry name" value="zf-MYND"/>
    <property type="match status" value="1"/>
</dbReference>
<proteinExistence type="predicted"/>